<dbReference type="SUPFAM" id="SSF55856">
    <property type="entry name" value="Cytochrome b5-like heme/steroid binding domain"/>
    <property type="match status" value="1"/>
</dbReference>
<proteinExistence type="inferred from homology"/>
<evidence type="ECO:0000259" key="10">
    <source>
        <dbReference type="SMART" id="SM01117"/>
    </source>
</evidence>
<keyword evidence="11" id="KW-1185">Reference proteome</keyword>
<evidence type="ECO:0000313" key="12">
    <source>
        <dbReference type="RefSeq" id="XP_056861170.1"/>
    </source>
</evidence>
<feature type="domain" description="Cytochrome b5 heme-binding" evidence="10">
    <location>
        <begin position="77"/>
        <end position="173"/>
    </location>
</feature>
<evidence type="ECO:0000256" key="2">
    <source>
        <dbReference type="ARBA" id="ARBA00022475"/>
    </source>
</evidence>
<evidence type="ECO:0000256" key="1">
    <source>
        <dbReference type="ARBA" id="ARBA00004236"/>
    </source>
</evidence>
<organism evidence="11 12">
    <name type="scientific">Raphanus sativus</name>
    <name type="common">Radish</name>
    <name type="synonym">Raphanus raphanistrum var. sativus</name>
    <dbReference type="NCBI Taxonomy" id="3726"/>
    <lineage>
        <taxon>Eukaryota</taxon>
        <taxon>Viridiplantae</taxon>
        <taxon>Streptophyta</taxon>
        <taxon>Embryophyta</taxon>
        <taxon>Tracheophyta</taxon>
        <taxon>Spermatophyta</taxon>
        <taxon>Magnoliopsida</taxon>
        <taxon>eudicotyledons</taxon>
        <taxon>Gunneridae</taxon>
        <taxon>Pentapetalae</taxon>
        <taxon>rosids</taxon>
        <taxon>malvids</taxon>
        <taxon>Brassicales</taxon>
        <taxon>Brassicaceae</taxon>
        <taxon>Brassiceae</taxon>
        <taxon>Raphanus</taxon>
    </lineage>
</organism>
<accession>A0A9W3DBE6</accession>
<keyword evidence="2" id="KW-1003">Cell membrane</keyword>
<comment type="subcellular location">
    <subcellularLocation>
        <location evidence="1">Cell membrane</location>
    </subcellularLocation>
</comment>
<evidence type="ECO:0000256" key="8">
    <source>
        <dbReference type="ARBA" id="ARBA00038357"/>
    </source>
</evidence>
<dbReference type="PANTHER" id="PTHR10281">
    <property type="entry name" value="MEMBRANE-ASSOCIATED PROGESTERONE RECEPTOR COMPONENT-RELATED"/>
    <property type="match status" value="1"/>
</dbReference>
<gene>
    <name evidence="12" type="primary">LOC130509343</name>
</gene>
<evidence type="ECO:0000256" key="7">
    <source>
        <dbReference type="ARBA" id="ARBA00023136"/>
    </source>
</evidence>
<keyword evidence="5 9" id="KW-1133">Transmembrane helix</keyword>
<name>A0A9W3DBE6_RAPSA</name>
<dbReference type="GO" id="GO:0005783">
    <property type="term" value="C:endoplasmic reticulum"/>
    <property type="evidence" value="ECO:0007669"/>
    <property type="project" value="TreeGrafter"/>
</dbReference>
<keyword evidence="6" id="KW-0446">Lipid-binding</keyword>
<evidence type="ECO:0000256" key="3">
    <source>
        <dbReference type="ARBA" id="ARBA00022665"/>
    </source>
</evidence>
<keyword evidence="4 9" id="KW-0812">Transmembrane</keyword>
<reference evidence="12" key="2">
    <citation type="submission" date="2025-08" db="UniProtKB">
        <authorList>
            <consortium name="RefSeq"/>
        </authorList>
    </citation>
    <scope>IDENTIFICATION</scope>
    <source>
        <tissue evidence="12">Leaf</tissue>
    </source>
</reference>
<evidence type="ECO:0000256" key="5">
    <source>
        <dbReference type="ARBA" id="ARBA00022989"/>
    </source>
</evidence>
<dbReference type="PANTHER" id="PTHR10281:SF74">
    <property type="entry name" value="MEMBRANE STEROID-BINDING PROTEIN 1"/>
    <property type="match status" value="1"/>
</dbReference>
<comment type="similarity">
    <text evidence="8">Belongs to the cytochrome b5 family. MAPR subfamily.</text>
</comment>
<evidence type="ECO:0000256" key="9">
    <source>
        <dbReference type="SAM" id="Phobius"/>
    </source>
</evidence>
<dbReference type="RefSeq" id="XP_056861170.1">
    <property type="nucleotide sequence ID" value="XM_057005190.1"/>
</dbReference>
<feature type="transmembrane region" description="Helical" evidence="9">
    <location>
        <begin position="12"/>
        <end position="41"/>
    </location>
</feature>
<dbReference type="OrthoDB" id="547796at2759"/>
<dbReference type="FunFam" id="3.10.120.10:FF:000006">
    <property type="entry name" value="Membrane steroid-binding protein 1"/>
    <property type="match status" value="1"/>
</dbReference>
<dbReference type="AlphaFoldDB" id="A0A9W3DBE6"/>
<dbReference type="SMART" id="SM01117">
    <property type="entry name" value="Cyt-b5"/>
    <property type="match status" value="1"/>
</dbReference>
<dbReference type="Gene3D" id="3.10.120.10">
    <property type="entry name" value="Cytochrome b5-like heme/steroid binding domain"/>
    <property type="match status" value="1"/>
</dbReference>
<protein>
    <submittedName>
        <fullName evidence="12">Membrane steroid-binding protein 1-like</fullName>
    </submittedName>
</protein>
<dbReference type="InterPro" id="IPR036400">
    <property type="entry name" value="Cyt_B5-like_heme/steroid_sf"/>
</dbReference>
<dbReference type="Pfam" id="PF00173">
    <property type="entry name" value="Cyt-b5"/>
    <property type="match status" value="1"/>
</dbReference>
<keyword evidence="3" id="KW-0754">Steroid-binding</keyword>
<dbReference type="InterPro" id="IPR050577">
    <property type="entry name" value="MAPR/NEUFC/NENF-like"/>
</dbReference>
<dbReference type="GeneID" id="130509343"/>
<evidence type="ECO:0000256" key="4">
    <source>
        <dbReference type="ARBA" id="ARBA00022692"/>
    </source>
</evidence>
<keyword evidence="7 9" id="KW-0472">Membrane</keyword>
<evidence type="ECO:0000256" key="6">
    <source>
        <dbReference type="ARBA" id="ARBA00023121"/>
    </source>
</evidence>
<dbReference type="GO" id="GO:0005496">
    <property type="term" value="F:steroid binding"/>
    <property type="evidence" value="ECO:0007669"/>
    <property type="project" value="UniProtKB-KW"/>
</dbReference>
<dbReference type="GO" id="GO:0005886">
    <property type="term" value="C:plasma membrane"/>
    <property type="evidence" value="ECO:0007669"/>
    <property type="project" value="UniProtKB-SubCell"/>
</dbReference>
<dbReference type="Proteomes" id="UP000504610">
    <property type="component" value="Chromosome 3"/>
</dbReference>
<sequence length="199" mass="22316">MALQLWQILKEAILAFFLYSPLVILTVLSLFLVLLFVIAMYQMALGWFTSLLADLRARSSTTDEVPRIPQPVQVGEITENELRQYDGSDPKKPLLMAIKHQIYDVTTSRMAYGPGGPYALFGGREVSRALAKMSFEEKDLTWDISGLSSFELEALQDWEEKFMSKYTKVGTVKVTGSEADSGIHSDIEIGLNVNVESLR</sequence>
<reference evidence="11" key="1">
    <citation type="journal article" date="2019" name="Database">
        <title>The radish genome database (RadishGD): an integrated information resource for radish genomics.</title>
        <authorList>
            <person name="Yu H.J."/>
            <person name="Baek S."/>
            <person name="Lee Y.J."/>
            <person name="Cho A."/>
            <person name="Mun J.H."/>
        </authorList>
    </citation>
    <scope>NUCLEOTIDE SEQUENCE [LARGE SCALE GENOMIC DNA]</scope>
    <source>
        <strain evidence="11">cv. WK10039</strain>
    </source>
</reference>
<dbReference type="KEGG" id="rsz:130509343"/>
<evidence type="ECO:0000313" key="11">
    <source>
        <dbReference type="Proteomes" id="UP000504610"/>
    </source>
</evidence>
<dbReference type="InterPro" id="IPR001199">
    <property type="entry name" value="Cyt_B5-like_heme/steroid-bd"/>
</dbReference>